<dbReference type="Proteomes" id="UP001495910">
    <property type="component" value="Unassembled WGS sequence"/>
</dbReference>
<feature type="domain" description="DUF927" evidence="1">
    <location>
        <begin position="348"/>
        <end position="627"/>
    </location>
</feature>
<evidence type="ECO:0000259" key="1">
    <source>
        <dbReference type="Pfam" id="PF06048"/>
    </source>
</evidence>
<keyword evidence="4" id="KW-1185">Reference proteome</keyword>
<accession>A0ABU9Q3P7</accession>
<comment type="caution">
    <text evidence="3">The sequence shown here is derived from an EMBL/GenBank/DDBJ whole genome shotgun (WGS) entry which is preliminary data.</text>
</comment>
<dbReference type="RefSeq" id="WP_342831945.1">
    <property type="nucleotide sequence ID" value="NZ_JBANDC010000041.1"/>
</dbReference>
<dbReference type="InterPro" id="IPR006171">
    <property type="entry name" value="TOPRIM_dom"/>
</dbReference>
<dbReference type="Pfam" id="PF06048">
    <property type="entry name" value="DUF927"/>
    <property type="match status" value="1"/>
</dbReference>
<feature type="domain" description="Toprim" evidence="2">
    <location>
        <begin position="197"/>
        <end position="296"/>
    </location>
</feature>
<proteinExistence type="predicted"/>
<dbReference type="CDD" id="cd01029">
    <property type="entry name" value="TOPRIM_primases"/>
    <property type="match status" value="1"/>
</dbReference>
<name>A0ABU9Q3P7_9BURK</name>
<sequence length="901" mass="96976">MSAALLIDTVAQFRDALAAYNLHSPEIVADGAIHRFDSPDDKRGKQSAWYILHDGEIPAGAFGDWKTDLSEKWCSKSVACLSPMERQQHSERIKQVSERVAAAKLAHQAAAAKICERIWSKARDATDDNPYCQRKGIKPFGLREFKDRRTLIVPVRDADGKISSLQFIDADGSKKFKGGGRIEGGYYGFGGRPVDTVLICEGFATGASLHQATGHPVAIAFNAGNLYAVAKSIRAKLPAIRIVVCADNDRFAVTGNTGLNHATKAALVVSGLLALPLFQNDDHQPTDFNDLHLTEGVNAVRDCIEAARRISIQDAQGGAALIGAAEITTENKAACKTVQSVTGLPYGFTISNSGVFYTSEGTDDKPGKSIRVCAPMRVTAMIRDRSSENWGRVIEFDDADGVQHQWAIPMEMLAGDGADMRRELSRLGLEIGASLSAKNRLSEYLIESKPTERARCVQQTGWFDDVFVMPDRTIGDSTEVVLYQSESKAACQYVQNGTLEQWRENVARLCMGNSRLILAVSAAFAGMILRHAGQESGGLHFIGSSSTGKSTAQQVAASVYGGPSFKQSWRATGNALEGTCALHNDAALILDEVAEVDPKEVGSIVYMIGNGTGKGRAGRAGEAKQRKTWRLMIVSSGEIGLAQHMRDGGKIAKAGQEVRMIDIAADAGAGHGLFEELHGYEGGAKLSDAIKAATQIYHGTAALAFLEHLTRDLKTFLATLKQTMSGFVAAHLPSDAAGQAERVCSRFAIIAIAGEYATGAGITGWQQGDAVAAAATCFKSWLDNRGGGGNQERMAILSSVRAFFESHGESRFSDIKDTSGRVTVNRAGFRTTSDAGQEYFVLTEAYRRDVCAGFEMKAVNQILIDAGWLVPDSAGKAAQSKRLPDLGKTRCYVFTSKMWET</sequence>
<dbReference type="EMBL" id="JBANDC010000041">
    <property type="protein sequence ID" value="MEM4990884.1"/>
    <property type="molecule type" value="Genomic_DNA"/>
</dbReference>
<organism evidence="3 4">
    <name type="scientific">Collimonas rhizosphaerae</name>
    <dbReference type="NCBI Taxonomy" id="3126357"/>
    <lineage>
        <taxon>Bacteria</taxon>
        <taxon>Pseudomonadati</taxon>
        <taxon>Pseudomonadota</taxon>
        <taxon>Betaproteobacteria</taxon>
        <taxon>Burkholderiales</taxon>
        <taxon>Oxalobacteraceae</taxon>
        <taxon>Collimonas</taxon>
    </lineage>
</organism>
<protein>
    <submittedName>
        <fullName evidence="3">DUF927 domain-containing protein</fullName>
    </submittedName>
</protein>
<reference evidence="3 4" key="1">
    <citation type="submission" date="2024-02" db="EMBL/GenBank/DDBJ databases">
        <title>Draft genome sequence of Collimonas sp. strain H4R21, an effective mineral-weathering bacterial strain isolated from the beech rhizosphere.</title>
        <authorList>
            <person name="Morin E."/>
            <person name="Uroz S."/>
            <person name="Leveau J.H.J."/>
            <person name="Kumar R."/>
            <person name="Rey M.W."/>
            <person name="Pham J."/>
        </authorList>
    </citation>
    <scope>NUCLEOTIDE SEQUENCE [LARGE SCALE GENOMIC DNA]</scope>
    <source>
        <strain evidence="3 4">H4R21</strain>
    </source>
</reference>
<evidence type="ECO:0000259" key="2">
    <source>
        <dbReference type="Pfam" id="PF13362"/>
    </source>
</evidence>
<dbReference type="InterPro" id="IPR009270">
    <property type="entry name" value="DUF927"/>
</dbReference>
<dbReference type="InterPro" id="IPR034154">
    <property type="entry name" value="TOPRIM_DnaG/twinkle"/>
</dbReference>
<dbReference type="Pfam" id="PF13362">
    <property type="entry name" value="Toprim_3"/>
    <property type="match status" value="1"/>
</dbReference>
<gene>
    <name evidence="3" type="ORF">V8G57_26095</name>
</gene>
<evidence type="ECO:0000313" key="3">
    <source>
        <dbReference type="EMBL" id="MEM4990884.1"/>
    </source>
</evidence>
<evidence type="ECO:0000313" key="4">
    <source>
        <dbReference type="Proteomes" id="UP001495910"/>
    </source>
</evidence>